<proteinExistence type="predicted"/>
<dbReference type="PANTHER" id="PTHR11538">
    <property type="entry name" value="PHENYLALANYL-TRNA SYNTHETASE"/>
    <property type="match status" value="1"/>
</dbReference>
<dbReference type="GO" id="GO:0070475">
    <property type="term" value="P:rRNA base methylation"/>
    <property type="evidence" value="ECO:0007669"/>
    <property type="project" value="InterPro"/>
</dbReference>
<dbReference type="AlphaFoldDB" id="A0A8H7HNZ9"/>
<name>A0A8H7HNZ9_9AGAM</name>
<evidence type="ECO:0000313" key="4">
    <source>
        <dbReference type="Proteomes" id="UP000602905"/>
    </source>
</evidence>
<organism evidence="3 4">
    <name type="scientific">Rhizoctonia solani</name>
    <dbReference type="NCBI Taxonomy" id="456999"/>
    <lineage>
        <taxon>Eukaryota</taxon>
        <taxon>Fungi</taxon>
        <taxon>Dikarya</taxon>
        <taxon>Basidiomycota</taxon>
        <taxon>Agaricomycotina</taxon>
        <taxon>Agaricomycetes</taxon>
        <taxon>Cantharellales</taxon>
        <taxon>Ceratobasidiaceae</taxon>
        <taxon>Rhizoctonia</taxon>
    </lineage>
</organism>
<dbReference type="InterPro" id="IPR019446">
    <property type="entry name" value="BMT5-like"/>
</dbReference>
<feature type="domain" description="25S rRNA (uridine-N(3))-methyltransferase BMT5-like" evidence="2">
    <location>
        <begin position="70"/>
        <end position="286"/>
    </location>
</feature>
<comment type="caution">
    <text evidence="3">The sequence shown here is derived from an EMBL/GenBank/DDBJ whole genome shotgun (WGS) entry which is preliminary data.</text>
</comment>
<dbReference type="GO" id="GO:0005737">
    <property type="term" value="C:cytoplasm"/>
    <property type="evidence" value="ECO:0007669"/>
    <property type="project" value="TreeGrafter"/>
</dbReference>
<feature type="compositionally biased region" description="Basic and acidic residues" evidence="1">
    <location>
        <begin position="32"/>
        <end position="45"/>
    </location>
</feature>
<protein>
    <recommendedName>
        <fullName evidence="2">25S rRNA (uridine-N(3))-methyltransferase BMT5-like domain-containing protein</fullName>
    </recommendedName>
</protein>
<accession>A0A8H7HNZ9</accession>
<dbReference type="EMBL" id="JACYCD010000056">
    <property type="protein sequence ID" value="KAF8704321.1"/>
    <property type="molecule type" value="Genomic_DNA"/>
</dbReference>
<dbReference type="Proteomes" id="UP000602905">
    <property type="component" value="Unassembled WGS sequence"/>
</dbReference>
<feature type="region of interest" description="Disordered" evidence="1">
    <location>
        <begin position="1"/>
        <end position="59"/>
    </location>
</feature>
<gene>
    <name evidence="3" type="ORF">RHS03_06065</name>
</gene>
<feature type="region of interest" description="Disordered" evidence="1">
    <location>
        <begin position="196"/>
        <end position="226"/>
    </location>
</feature>
<feature type="non-terminal residue" evidence="3">
    <location>
        <position position="348"/>
    </location>
</feature>
<dbReference type="OrthoDB" id="273345at2759"/>
<sequence length="348" mass="38876">MGSSKHGKSLKSALLSHQKRQTHNVQQAAKHAATEAKGKQADKTGRSKKRKRVESPRKATVPFVPTDRILLIGEGNFSFAHSLLDHPSIPSLPPVNITATAYDSESDCLAKYPDAQAHIAALRSSGATVLFGVDARHLDKTFPLKTARKWDKVVWNFPHVGLSIADQDRNIAANQSTLLGFLASVKPYLAEGAIPDPNAKGKGVKKDNEMTDDDDEEGSMVSPRESRRKMAGSVLITLREQEPYTLWDLPRLAKNPVIPATSSVSPQPRYVQVRSFAFLPEVYPRWVLRYSRRGLDYNWTLRYEHRRTSGWDEKESPLVGASKSSESGNHEKERGSSRTWEFVLRPDQ</sequence>
<feature type="region of interest" description="Disordered" evidence="1">
    <location>
        <begin position="312"/>
        <end position="348"/>
    </location>
</feature>
<reference evidence="3" key="1">
    <citation type="submission" date="2020-09" db="EMBL/GenBank/DDBJ databases">
        <title>Comparative genome analyses of four rice-infecting Rhizoctonia solani isolates reveal extensive enrichment of homogalacturonan modification genes.</title>
        <authorList>
            <person name="Lee D.-Y."/>
            <person name="Jeon J."/>
            <person name="Kim K.-T."/>
            <person name="Cheong K."/>
            <person name="Song H."/>
            <person name="Choi G."/>
            <person name="Ko J."/>
            <person name="Opiyo S.O."/>
            <person name="Zuo S."/>
            <person name="Madhav S."/>
            <person name="Lee Y.-H."/>
            <person name="Wang G.-L."/>
        </authorList>
    </citation>
    <scope>NUCLEOTIDE SEQUENCE</scope>
    <source>
        <strain evidence="3">AG1-IA WGL</strain>
    </source>
</reference>
<dbReference type="PANTHER" id="PTHR11538:SF26">
    <property type="entry name" value="FERREDOXIN-FOLD ANTICODON-BINDING DOMAIN-CONTAINING PROTEIN 1"/>
    <property type="match status" value="1"/>
</dbReference>
<evidence type="ECO:0000313" key="3">
    <source>
        <dbReference type="EMBL" id="KAF8704321.1"/>
    </source>
</evidence>
<dbReference type="Pfam" id="PF10354">
    <property type="entry name" value="BMT5-like"/>
    <property type="match status" value="1"/>
</dbReference>
<dbReference type="GO" id="GO:0070042">
    <property type="term" value="F:rRNA (uridine-N3-)-methyltransferase activity"/>
    <property type="evidence" value="ECO:0007669"/>
    <property type="project" value="InterPro"/>
</dbReference>
<evidence type="ECO:0000256" key="1">
    <source>
        <dbReference type="SAM" id="MobiDB-lite"/>
    </source>
</evidence>
<evidence type="ECO:0000259" key="2">
    <source>
        <dbReference type="Pfam" id="PF10354"/>
    </source>
</evidence>